<feature type="transmembrane region" description="Helical" evidence="7">
    <location>
        <begin position="316"/>
        <end position="339"/>
    </location>
</feature>
<feature type="region of interest" description="Disordered" evidence="6">
    <location>
        <begin position="407"/>
        <end position="426"/>
    </location>
</feature>
<sequence length="426" mass="43506">MSRGPALAPLRERPFRWYFASRAVNLVGSTMASVALAFAVLEVSDSPTALGTVLAAFSTPMVLFLLAGGVVADRIGPTRTIQAGNVAAGLSQLTSAALLLTGTAELWHLAALAAVNGTAAAMTLPALASVLPSLVPREQLQQANVLVSMTRSGFTVVGPSLAALLVVTVGPGWALAVDGTTYLLSALLLTQVRLPRPERDLDAPGGPAGALRELREGWRFVRATPWFCVVVLAFCVIVALHQGGMYTLGPVLAKDTEAIGEEGWGLVLSAEALGLVLTGLVLLRVRLERPLLLGMLGTAVYGAPLVAMGLDPALATVLLCAFAAGAAIEVFGLGWNLAMQEQVPAAMLSRAYSFDALGSFLAIPLGQLAAGPLAAAFGLRPVMLAAGVGIAAVALATLLAPSVRRLPRAPSTAPPPGPVAATAGTA</sequence>
<feature type="transmembrane region" description="Helical" evidence="7">
    <location>
        <begin position="351"/>
        <end position="370"/>
    </location>
</feature>
<feature type="domain" description="Major facilitator superfamily (MFS) profile" evidence="8">
    <location>
        <begin position="1"/>
        <end position="404"/>
    </location>
</feature>
<dbReference type="Proteomes" id="UP000544110">
    <property type="component" value="Unassembled WGS sequence"/>
</dbReference>
<accession>A0A7Y9RWI5</accession>
<dbReference type="InterPro" id="IPR020846">
    <property type="entry name" value="MFS_dom"/>
</dbReference>
<dbReference type="GO" id="GO:0022857">
    <property type="term" value="F:transmembrane transporter activity"/>
    <property type="evidence" value="ECO:0007669"/>
    <property type="project" value="InterPro"/>
</dbReference>
<dbReference type="SUPFAM" id="SSF103473">
    <property type="entry name" value="MFS general substrate transporter"/>
    <property type="match status" value="1"/>
</dbReference>
<keyword evidence="3 7" id="KW-0812">Transmembrane</keyword>
<feature type="transmembrane region" description="Helical" evidence="7">
    <location>
        <begin position="382"/>
        <end position="400"/>
    </location>
</feature>
<keyword evidence="2" id="KW-1003">Cell membrane</keyword>
<dbReference type="RefSeq" id="WP_179518824.1">
    <property type="nucleotide sequence ID" value="NZ_JACCAC010000001.1"/>
</dbReference>
<dbReference type="AlphaFoldDB" id="A0A7Y9RWI5"/>
<proteinExistence type="predicted"/>
<evidence type="ECO:0000313" key="10">
    <source>
        <dbReference type="Proteomes" id="UP000544110"/>
    </source>
</evidence>
<feature type="transmembrane region" description="Helical" evidence="7">
    <location>
        <begin position="53"/>
        <end position="71"/>
    </location>
</feature>
<organism evidence="9 10">
    <name type="scientific">Nocardioides perillae</name>
    <dbReference type="NCBI Taxonomy" id="1119534"/>
    <lineage>
        <taxon>Bacteria</taxon>
        <taxon>Bacillati</taxon>
        <taxon>Actinomycetota</taxon>
        <taxon>Actinomycetes</taxon>
        <taxon>Propionibacteriales</taxon>
        <taxon>Nocardioidaceae</taxon>
        <taxon>Nocardioides</taxon>
    </lineage>
</organism>
<evidence type="ECO:0000256" key="3">
    <source>
        <dbReference type="ARBA" id="ARBA00022692"/>
    </source>
</evidence>
<dbReference type="PANTHER" id="PTHR23513:SF11">
    <property type="entry name" value="STAPHYLOFERRIN A TRANSPORTER"/>
    <property type="match status" value="1"/>
</dbReference>
<dbReference type="Gene3D" id="1.20.1250.20">
    <property type="entry name" value="MFS general substrate transporter like domains"/>
    <property type="match status" value="1"/>
</dbReference>
<keyword evidence="4 7" id="KW-1133">Transmembrane helix</keyword>
<feature type="transmembrane region" description="Helical" evidence="7">
    <location>
        <begin position="223"/>
        <end position="243"/>
    </location>
</feature>
<dbReference type="InterPro" id="IPR036259">
    <property type="entry name" value="MFS_trans_sf"/>
</dbReference>
<dbReference type="PROSITE" id="PS50850">
    <property type="entry name" value="MFS"/>
    <property type="match status" value="1"/>
</dbReference>
<evidence type="ECO:0000256" key="2">
    <source>
        <dbReference type="ARBA" id="ARBA00022475"/>
    </source>
</evidence>
<name>A0A7Y9RWI5_9ACTN</name>
<evidence type="ECO:0000259" key="8">
    <source>
        <dbReference type="PROSITE" id="PS50850"/>
    </source>
</evidence>
<comment type="caution">
    <text evidence="9">The sequence shown here is derived from an EMBL/GenBank/DDBJ whole genome shotgun (WGS) entry which is preliminary data.</text>
</comment>
<dbReference type="PANTHER" id="PTHR23513">
    <property type="entry name" value="INTEGRAL MEMBRANE EFFLUX PROTEIN-RELATED"/>
    <property type="match status" value="1"/>
</dbReference>
<evidence type="ECO:0000256" key="1">
    <source>
        <dbReference type="ARBA" id="ARBA00004651"/>
    </source>
</evidence>
<comment type="subcellular location">
    <subcellularLocation>
        <location evidence="1">Cell membrane</location>
        <topology evidence="1">Multi-pass membrane protein</topology>
    </subcellularLocation>
</comment>
<protein>
    <submittedName>
        <fullName evidence="9">MFS family permease</fullName>
    </submittedName>
</protein>
<reference evidence="9 10" key="1">
    <citation type="submission" date="2020-07" db="EMBL/GenBank/DDBJ databases">
        <title>Sequencing the genomes of 1000 actinobacteria strains.</title>
        <authorList>
            <person name="Klenk H.-P."/>
        </authorList>
    </citation>
    <scope>NUCLEOTIDE SEQUENCE [LARGE SCALE GENOMIC DNA]</scope>
    <source>
        <strain evidence="9 10">DSM 24552</strain>
    </source>
</reference>
<feature type="transmembrane region" description="Helical" evidence="7">
    <location>
        <begin position="263"/>
        <end position="283"/>
    </location>
</feature>
<dbReference type="CDD" id="cd06173">
    <property type="entry name" value="MFS_MefA_like"/>
    <property type="match status" value="1"/>
</dbReference>
<feature type="transmembrane region" description="Helical" evidence="7">
    <location>
        <begin position="20"/>
        <end position="41"/>
    </location>
</feature>
<evidence type="ECO:0000313" key="9">
    <source>
        <dbReference type="EMBL" id="NYG56599.1"/>
    </source>
</evidence>
<evidence type="ECO:0000256" key="7">
    <source>
        <dbReference type="SAM" id="Phobius"/>
    </source>
</evidence>
<feature type="transmembrane region" description="Helical" evidence="7">
    <location>
        <begin position="106"/>
        <end position="131"/>
    </location>
</feature>
<feature type="transmembrane region" description="Helical" evidence="7">
    <location>
        <begin position="290"/>
        <end position="310"/>
    </location>
</feature>
<feature type="transmembrane region" description="Helical" evidence="7">
    <location>
        <begin position="143"/>
        <end position="167"/>
    </location>
</feature>
<gene>
    <name evidence="9" type="ORF">BJ989_002903</name>
</gene>
<evidence type="ECO:0000256" key="5">
    <source>
        <dbReference type="ARBA" id="ARBA00023136"/>
    </source>
</evidence>
<keyword evidence="10" id="KW-1185">Reference proteome</keyword>
<dbReference type="Pfam" id="PF07690">
    <property type="entry name" value="MFS_1"/>
    <property type="match status" value="1"/>
</dbReference>
<dbReference type="InterPro" id="IPR011701">
    <property type="entry name" value="MFS"/>
</dbReference>
<evidence type="ECO:0000256" key="6">
    <source>
        <dbReference type="SAM" id="MobiDB-lite"/>
    </source>
</evidence>
<evidence type="ECO:0000256" key="4">
    <source>
        <dbReference type="ARBA" id="ARBA00022989"/>
    </source>
</evidence>
<dbReference type="GO" id="GO:0005886">
    <property type="term" value="C:plasma membrane"/>
    <property type="evidence" value="ECO:0007669"/>
    <property type="project" value="UniProtKB-SubCell"/>
</dbReference>
<dbReference type="EMBL" id="JACCAC010000001">
    <property type="protein sequence ID" value="NYG56599.1"/>
    <property type="molecule type" value="Genomic_DNA"/>
</dbReference>
<keyword evidence="5 7" id="KW-0472">Membrane</keyword>